<gene>
    <name evidence="1" type="ORF">NDU88_000045</name>
</gene>
<protein>
    <submittedName>
        <fullName evidence="1">Uncharacterized protein</fullName>
    </submittedName>
</protein>
<evidence type="ECO:0000313" key="2">
    <source>
        <dbReference type="Proteomes" id="UP001066276"/>
    </source>
</evidence>
<comment type="caution">
    <text evidence="1">The sequence shown here is derived from an EMBL/GenBank/DDBJ whole genome shotgun (WGS) entry which is preliminary data.</text>
</comment>
<dbReference type="AlphaFoldDB" id="A0AAV7M486"/>
<accession>A0AAV7M486</accession>
<evidence type="ECO:0000313" key="1">
    <source>
        <dbReference type="EMBL" id="KAJ1094865.1"/>
    </source>
</evidence>
<dbReference type="Proteomes" id="UP001066276">
    <property type="component" value="Chromosome 10"/>
</dbReference>
<dbReference type="EMBL" id="JANPWB010000014">
    <property type="protein sequence ID" value="KAJ1094865.1"/>
    <property type="molecule type" value="Genomic_DNA"/>
</dbReference>
<proteinExistence type="predicted"/>
<sequence>MDSPHQVLALCRKVSTRIIDGQSAPGPRMDSQHGALGWTVRIWSCSLQGSQQQDRQWTVSMEPSDGQSESGPALCRAVSSRTVNGQSAWNPRMDNRQRDLEWTVSIGFIDGQSAAGVLFA</sequence>
<organism evidence="1 2">
    <name type="scientific">Pleurodeles waltl</name>
    <name type="common">Iberian ribbed newt</name>
    <dbReference type="NCBI Taxonomy" id="8319"/>
    <lineage>
        <taxon>Eukaryota</taxon>
        <taxon>Metazoa</taxon>
        <taxon>Chordata</taxon>
        <taxon>Craniata</taxon>
        <taxon>Vertebrata</taxon>
        <taxon>Euteleostomi</taxon>
        <taxon>Amphibia</taxon>
        <taxon>Batrachia</taxon>
        <taxon>Caudata</taxon>
        <taxon>Salamandroidea</taxon>
        <taxon>Salamandridae</taxon>
        <taxon>Pleurodelinae</taxon>
        <taxon>Pleurodeles</taxon>
    </lineage>
</organism>
<reference evidence="1" key="1">
    <citation type="journal article" date="2022" name="bioRxiv">
        <title>Sequencing and chromosome-scale assembly of the giantPleurodeles waltlgenome.</title>
        <authorList>
            <person name="Brown T."/>
            <person name="Elewa A."/>
            <person name="Iarovenko S."/>
            <person name="Subramanian E."/>
            <person name="Araus A.J."/>
            <person name="Petzold A."/>
            <person name="Susuki M."/>
            <person name="Suzuki K.-i.T."/>
            <person name="Hayashi T."/>
            <person name="Toyoda A."/>
            <person name="Oliveira C."/>
            <person name="Osipova E."/>
            <person name="Leigh N.D."/>
            <person name="Simon A."/>
            <person name="Yun M.H."/>
        </authorList>
    </citation>
    <scope>NUCLEOTIDE SEQUENCE</scope>
    <source>
        <strain evidence="1">20211129_DDA</strain>
        <tissue evidence="1">Liver</tissue>
    </source>
</reference>
<name>A0AAV7M486_PLEWA</name>
<keyword evidence="2" id="KW-1185">Reference proteome</keyword>